<protein>
    <submittedName>
        <fullName evidence="1">Uncharacterized protein</fullName>
    </submittedName>
</protein>
<reference evidence="1 2" key="1">
    <citation type="submission" date="2019-10" db="EMBL/GenBank/DDBJ databases">
        <authorList>
            <person name="Karimi E."/>
        </authorList>
    </citation>
    <scope>NUCLEOTIDE SEQUENCE [LARGE SCALE GENOMIC DNA]</scope>
    <source>
        <strain evidence="1">Aeromonas sp. 8C</strain>
    </source>
</reference>
<accession>A0A653LBP7</accession>
<evidence type="ECO:0000313" key="2">
    <source>
        <dbReference type="Proteomes" id="UP000439123"/>
    </source>
</evidence>
<gene>
    <name evidence="1" type="ORF">AERO8C_80021</name>
</gene>
<dbReference type="EMBL" id="CABWLC010000021">
    <property type="protein sequence ID" value="VXA89103.1"/>
    <property type="molecule type" value="Genomic_DNA"/>
</dbReference>
<evidence type="ECO:0000313" key="1">
    <source>
        <dbReference type="EMBL" id="VXA89103.1"/>
    </source>
</evidence>
<proteinExistence type="predicted"/>
<organism evidence="1 2">
    <name type="scientific">Aeromonas veronii</name>
    <dbReference type="NCBI Taxonomy" id="654"/>
    <lineage>
        <taxon>Bacteria</taxon>
        <taxon>Pseudomonadati</taxon>
        <taxon>Pseudomonadota</taxon>
        <taxon>Gammaproteobacteria</taxon>
        <taxon>Aeromonadales</taxon>
        <taxon>Aeromonadaceae</taxon>
        <taxon>Aeromonas</taxon>
    </lineage>
</organism>
<name>A0A653LBP7_AERVE</name>
<sequence>MKPGFVLILVCKSVGLMDKIAHSKKAFPFRKAFKLVAERTGLEPATPGVTGRYSNRLNYRSAFG</sequence>
<dbReference type="Proteomes" id="UP000439123">
    <property type="component" value="Unassembled WGS sequence"/>
</dbReference>
<dbReference type="AlphaFoldDB" id="A0A653LBP7"/>
<dbReference type="AntiFam" id="ANF00014">
    <property type="entry name" value="tRNA translation"/>
</dbReference>